<dbReference type="Proteomes" id="UP000604273">
    <property type="component" value="Unassembled WGS sequence"/>
</dbReference>
<accession>A0A8H4TJ52</accession>
<organism evidence="1 2">
    <name type="scientific">Fusarium gaditjirri</name>
    <dbReference type="NCBI Taxonomy" id="282569"/>
    <lineage>
        <taxon>Eukaryota</taxon>
        <taxon>Fungi</taxon>
        <taxon>Dikarya</taxon>
        <taxon>Ascomycota</taxon>
        <taxon>Pezizomycotina</taxon>
        <taxon>Sordariomycetes</taxon>
        <taxon>Hypocreomycetidae</taxon>
        <taxon>Hypocreales</taxon>
        <taxon>Nectriaceae</taxon>
        <taxon>Fusarium</taxon>
        <taxon>Fusarium nisikadoi species complex</taxon>
    </lineage>
</organism>
<protein>
    <submittedName>
        <fullName evidence="1">Uncharacterized protein</fullName>
    </submittedName>
</protein>
<keyword evidence="2" id="KW-1185">Reference proteome</keyword>
<evidence type="ECO:0000313" key="2">
    <source>
        <dbReference type="Proteomes" id="UP000604273"/>
    </source>
</evidence>
<reference evidence="1" key="1">
    <citation type="journal article" date="2020" name="BMC Genomics">
        <title>Correction to: Identification and distribution of gene clusters required for synthesis of sphingolipid metabolism inhibitors in diverse species of the filamentous fungus Fusarium.</title>
        <authorList>
            <person name="Kim H.S."/>
            <person name="Lohmar J.M."/>
            <person name="Busman M."/>
            <person name="Brown D.W."/>
            <person name="Naumann T.A."/>
            <person name="Divon H.H."/>
            <person name="Lysoe E."/>
            <person name="Uhlig S."/>
            <person name="Proctor R.H."/>
        </authorList>
    </citation>
    <scope>NUCLEOTIDE SEQUENCE</scope>
    <source>
        <strain evidence="1">NRRL 45417</strain>
    </source>
</reference>
<sequence length="326" mass="36840">MVSIFLSKLLETTKPDGNILWFFCEDKNQSCNSALNIMYGLMMYCVLDALDECDETCLKTLLFKLKTLSVSGLGDNVQFQLKFPVTSRGQPQCLPQCLSTSPRITLSDLEDDIGLYISEKVTQLARVKNIQGSPLQERIEKTFRSGAGGTFLCSRSKASQKIFQLLLIHLAAAQGIEKLCKELVEKHKYDIEWKTYDGLAPLLIDLMRRHLDLAQIMITRWGATLPSEIGSFKAIIHGLLAERDSLIEGFKLLTEAWGFHINTFDDLGNTIFHDPNYDLTAVLRGIEICNLQIDWDNTNHLGQTFLHCNSKWLTDPVLLSTFLQQS</sequence>
<reference evidence="1" key="2">
    <citation type="submission" date="2020-05" db="EMBL/GenBank/DDBJ databases">
        <authorList>
            <person name="Kim H.-S."/>
            <person name="Proctor R.H."/>
            <person name="Brown D.W."/>
        </authorList>
    </citation>
    <scope>NUCLEOTIDE SEQUENCE</scope>
    <source>
        <strain evidence="1">NRRL 45417</strain>
    </source>
</reference>
<comment type="caution">
    <text evidence="1">The sequence shown here is derived from an EMBL/GenBank/DDBJ whole genome shotgun (WGS) entry which is preliminary data.</text>
</comment>
<name>A0A8H4TJ52_9HYPO</name>
<dbReference type="EMBL" id="JABFAI010000044">
    <property type="protein sequence ID" value="KAF4958852.1"/>
    <property type="molecule type" value="Genomic_DNA"/>
</dbReference>
<dbReference type="InterPro" id="IPR036770">
    <property type="entry name" value="Ankyrin_rpt-contain_sf"/>
</dbReference>
<gene>
    <name evidence="1" type="ORF">FGADI_2054</name>
</gene>
<dbReference type="AlphaFoldDB" id="A0A8H4TJ52"/>
<dbReference type="SUPFAM" id="SSF48403">
    <property type="entry name" value="Ankyrin repeat"/>
    <property type="match status" value="1"/>
</dbReference>
<proteinExistence type="predicted"/>
<dbReference type="Gene3D" id="1.25.40.20">
    <property type="entry name" value="Ankyrin repeat-containing domain"/>
    <property type="match status" value="1"/>
</dbReference>
<evidence type="ECO:0000313" key="1">
    <source>
        <dbReference type="EMBL" id="KAF4958852.1"/>
    </source>
</evidence>
<dbReference type="OrthoDB" id="20872at2759"/>